<reference evidence="6" key="1">
    <citation type="journal article" date="2023" name="Front. Microbiol.">
        <title>Genome analysis of Candidatus Aschnera chinzeii, the bacterial endosymbiont of the blood-sucking bat fly Penicillidia jenynsii (Insecta: Diptera: Nycteribiidae).</title>
        <authorList>
            <person name="Koga R."/>
            <person name="Moriyama M."/>
            <person name="Nozaki T."/>
            <person name="Fukatsu T."/>
        </authorList>
    </citation>
    <scope>NUCLEOTIDE SEQUENCE</scope>
    <source>
        <strain evidence="6">Kw-01</strain>
    </source>
</reference>
<protein>
    <recommendedName>
        <fullName evidence="4">Iron-sulfur cluster insertion protein ErpA</fullName>
    </recommendedName>
</protein>
<evidence type="ECO:0000256" key="1">
    <source>
        <dbReference type="ARBA" id="ARBA00022723"/>
    </source>
</evidence>
<dbReference type="AlphaFoldDB" id="A0AAT9G4S4"/>
<dbReference type="Pfam" id="PF01521">
    <property type="entry name" value="Fe-S_biosyn"/>
    <property type="match status" value="1"/>
</dbReference>
<evidence type="ECO:0000256" key="3">
    <source>
        <dbReference type="ARBA" id="ARBA00023014"/>
    </source>
</evidence>
<dbReference type="InterPro" id="IPR016092">
    <property type="entry name" value="ATAP"/>
</dbReference>
<dbReference type="SUPFAM" id="SSF89360">
    <property type="entry name" value="HesB-like domain"/>
    <property type="match status" value="1"/>
</dbReference>
<dbReference type="PROSITE" id="PS01152">
    <property type="entry name" value="HESB"/>
    <property type="match status" value="1"/>
</dbReference>
<evidence type="ECO:0000313" key="6">
    <source>
        <dbReference type="EMBL" id="BET44726.1"/>
    </source>
</evidence>
<feature type="domain" description="Core" evidence="5">
    <location>
        <begin position="8"/>
        <end position="109"/>
    </location>
</feature>
<proteinExistence type="inferred from homology"/>
<organism evidence="6">
    <name type="scientific">Candidatus Aschnera chinzeii</name>
    <dbReference type="NCBI Taxonomy" id="1485666"/>
    <lineage>
        <taxon>Bacteria</taxon>
        <taxon>Pseudomonadati</taxon>
        <taxon>Pseudomonadota</taxon>
        <taxon>Gammaproteobacteria</taxon>
        <taxon>Enterobacterales</taxon>
        <taxon>Enterobacteriaceae</taxon>
        <taxon>Candidatus Aschnera</taxon>
    </lineage>
</organism>
<dbReference type="NCBIfam" id="TIGR00049">
    <property type="entry name" value="iron-sulfur cluster assembly accessory protein"/>
    <property type="match status" value="1"/>
</dbReference>
<feature type="binding site" evidence="4">
    <location>
        <position position="42"/>
    </location>
    <ligand>
        <name>iron-sulfur cluster</name>
        <dbReference type="ChEBI" id="CHEBI:30408"/>
    </ligand>
</feature>
<feature type="binding site" evidence="4">
    <location>
        <position position="108"/>
    </location>
    <ligand>
        <name>iron-sulfur cluster</name>
        <dbReference type="ChEBI" id="CHEBI:30408"/>
    </ligand>
</feature>
<dbReference type="InterPro" id="IPR035903">
    <property type="entry name" value="HesB-like_dom_sf"/>
</dbReference>
<dbReference type="InterPro" id="IPR017870">
    <property type="entry name" value="FeS_cluster_insertion_CS"/>
</dbReference>
<dbReference type="InterPro" id="IPR000361">
    <property type="entry name" value="ATAP_core_dom"/>
</dbReference>
<dbReference type="GO" id="GO:0051537">
    <property type="term" value="F:2 iron, 2 sulfur cluster binding"/>
    <property type="evidence" value="ECO:0007669"/>
    <property type="project" value="TreeGrafter"/>
</dbReference>
<feature type="binding site" evidence="4">
    <location>
        <position position="106"/>
    </location>
    <ligand>
        <name>iron-sulfur cluster</name>
        <dbReference type="ChEBI" id="CHEBI:30408"/>
    </ligand>
</feature>
<dbReference type="PANTHER" id="PTHR43011">
    <property type="entry name" value="IRON-SULFUR CLUSTER ASSEMBLY 2 HOMOLOG, MITOCHONDRIAL"/>
    <property type="match status" value="1"/>
</dbReference>
<sequence length="114" mass="12878">MNNFFTQSISLTNAAKNKIKYLISNEKKNNLRLRIYIIGGGCGGFQYCFKFDNKNNNDDLIIKQNDIELIIDYLSLQYLVGGCIDYIEKLEGSKFIVINPNAKITCSCGSSFSI</sequence>
<dbReference type="FunFam" id="2.60.300.12:FF:000002">
    <property type="entry name" value="Iron-sulfur cluster insertion protein ErpA"/>
    <property type="match status" value="1"/>
</dbReference>
<keyword evidence="3 4" id="KW-0411">Iron-sulfur</keyword>
<comment type="function">
    <text evidence="4">Required for insertion of 4Fe-4S clusters for at least IspG.</text>
</comment>
<keyword evidence="2 4" id="KW-0408">Iron</keyword>
<dbReference type="InterPro" id="IPR023063">
    <property type="entry name" value="ErpA_proteobact"/>
</dbReference>
<dbReference type="PANTHER" id="PTHR43011:SF1">
    <property type="entry name" value="IRON-SULFUR CLUSTER ASSEMBLY 2 HOMOLOG, MITOCHONDRIAL"/>
    <property type="match status" value="1"/>
</dbReference>
<keyword evidence="1 4" id="KW-0479">Metal-binding</keyword>
<dbReference type="EMBL" id="AP028961">
    <property type="protein sequence ID" value="BET44726.1"/>
    <property type="molecule type" value="Genomic_DNA"/>
</dbReference>
<evidence type="ECO:0000259" key="5">
    <source>
        <dbReference type="Pfam" id="PF01521"/>
    </source>
</evidence>
<gene>
    <name evidence="4 6" type="primary">erpA</name>
    <name evidence="6" type="ORF">ACHINZ_3980</name>
</gene>
<dbReference type="NCBIfam" id="NF010147">
    <property type="entry name" value="PRK13623.1"/>
    <property type="match status" value="1"/>
</dbReference>
<comment type="similarity">
    <text evidence="4">Belongs to the HesB/IscA family.</text>
</comment>
<comment type="subunit">
    <text evidence="4">Homodimer.</text>
</comment>
<evidence type="ECO:0000256" key="4">
    <source>
        <dbReference type="HAMAP-Rule" id="MF_01380"/>
    </source>
</evidence>
<name>A0AAT9G4S4_9ENTR</name>
<dbReference type="GO" id="GO:0016226">
    <property type="term" value="P:iron-sulfur cluster assembly"/>
    <property type="evidence" value="ECO:0007669"/>
    <property type="project" value="UniProtKB-UniRule"/>
</dbReference>
<accession>A0AAT9G4S4</accession>
<dbReference type="GO" id="GO:0005506">
    <property type="term" value="F:iron ion binding"/>
    <property type="evidence" value="ECO:0007669"/>
    <property type="project" value="UniProtKB-UniRule"/>
</dbReference>
<dbReference type="HAMAP" id="MF_01380">
    <property type="entry name" value="Fe_S_insert_ErpA"/>
    <property type="match status" value="1"/>
</dbReference>
<comment type="cofactor">
    <cofactor evidence="4">
        <name>iron-sulfur cluster</name>
        <dbReference type="ChEBI" id="CHEBI:30408"/>
    </cofactor>
    <text evidence="4">Binds 1 iron-sulfur cluster per subunit.</text>
</comment>
<dbReference type="Gene3D" id="2.60.300.12">
    <property type="entry name" value="HesB-like domain"/>
    <property type="match status" value="1"/>
</dbReference>
<reference evidence="6" key="2">
    <citation type="submission" date="2023-10" db="EMBL/GenBank/DDBJ databases">
        <authorList>
            <person name="Koga R."/>
            <person name="Fukatsu T."/>
        </authorList>
    </citation>
    <scope>NUCLEOTIDE SEQUENCE</scope>
    <source>
        <strain evidence="6">Kw-01</strain>
    </source>
</reference>
<dbReference type="GO" id="GO:0051539">
    <property type="term" value="F:4 iron, 4 sulfur cluster binding"/>
    <property type="evidence" value="ECO:0007669"/>
    <property type="project" value="TreeGrafter"/>
</dbReference>
<evidence type="ECO:0000256" key="2">
    <source>
        <dbReference type="ARBA" id="ARBA00023004"/>
    </source>
</evidence>